<evidence type="ECO:0000313" key="2">
    <source>
        <dbReference type="Proteomes" id="UP000017248"/>
    </source>
</evidence>
<gene>
    <name evidence="1" type="ORF">LHCIRMBIA951_02017</name>
</gene>
<comment type="caution">
    <text evidence="1">The sequence shown here is derived from an EMBL/GenBank/DDBJ whole genome shotgun (WGS) entry which is preliminary data.</text>
</comment>
<name>U6F1D0_LACHE</name>
<accession>U6F1D0</accession>
<dbReference type="EMBL" id="CBUK010000033">
    <property type="protein sequence ID" value="CDI57927.1"/>
    <property type="molecule type" value="Genomic_DNA"/>
</dbReference>
<protein>
    <submittedName>
        <fullName evidence="1">Uncharacterized protein</fullName>
    </submittedName>
</protein>
<proteinExistence type="predicted"/>
<keyword evidence="2" id="KW-1185">Reference proteome</keyword>
<dbReference type="AlphaFoldDB" id="U6F1D0"/>
<organism evidence="1 2">
    <name type="scientific">Lactobacillus helveticus CIRM-BIA 951</name>
    <dbReference type="NCBI Taxonomy" id="1226334"/>
    <lineage>
        <taxon>Bacteria</taxon>
        <taxon>Bacillati</taxon>
        <taxon>Bacillota</taxon>
        <taxon>Bacilli</taxon>
        <taxon>Lactobacillales</taxon>
        <taxon>Lactobacillaceae</taxon>
        <taxon>Lactobacillus</taxon>
    </lineage>
</organism>
<dbReference type="Proteomes" id="UP000017248">
    <property type="component" value="Unassembled WGS sequence"/>
</dbReference>
<evidence type="ECO:0000313" key="1">
    <source>
        <dbReference type="EMBL" id="CDI57927.1"/>
    </source>
</evidence>
<dbReference type="HOGENOM" id="CLU_3431880_0_0_9"/>
<sequence>MFTLKMIKSLGLLVLRF</sequence>
<reference evidence="1" key="1">
    <citation type="submission" date="2013-09" db="EMBL/GenBank/DDBJ databases">
        <title>Draft Genome Sequence of five Lactobacillus helveticus strains CIRM-BIA 101T, 103, 104, 951 and 953 isolated from milk product.</title>
        <authorList>
            <person name="Valence F."/>
            <person name="Chuat V."/>
            <person name="Ma L."/>
            <person name="Creno S."/>
            <person name="Falentin H."/>
            <person name="Lortal S."/>
            <person name="Bizet C."/>
            <person name="Clermont D."/>
            <person name="Loux V."/>
            <person name="Bouchier C."/>
            <person name="Cousin S."/>
        </authorList>
    </citation>
    <scope>NUCLEOTIDE SEQUENCE [LARGE SCALE GENOMIC DNA]</scope>
    <source>
        <strain evidence="1">CIRM-BIA 951</strain>
    </source>
</reference>